<keyword evidence="1" id="KW-0812">Transmembrane</keyword>
<dbReference type="EMBL" id="PYNF01000057">
    <property type="protein sequence ID" value="PSU88134.1"/>
    <property type="molecule type" value="Genomic_DNA"/>
</dbReference>
<evidence type="ECO:0000313" key="2">
    <source>
        <dbReference type="EMBL" id="PSU88134.1"/>
    </source>
</evidence>
<name>A0A2T3KA65_9GAMM</name>
<keyword evidence="1" id="KW-0472">Membrane</keyword>
<feature type="transmembrane region" description="Helical" evidence="1">
    <location>
        <begin position="9"/>
        <end position="30"/>
    </location>
</feature>
<dbReference type="Proteomes" id="UP000241426">
    <property type="component" value="Unassembled WGS sequence"/>
</dbReference>
<organism evidence="2 3">
    <name type="scientific">Photobacterium kishitanii</name>
    <dbReference type="NCBI Taxonomy" id="318456"/>
    <lineage>
        <taxon>Bacteria</taxon>
        <taxon>Pseudomonadati</taxon>
        <taxon>Pseudomonadota</taxon>
        <taxon>Gammaproteobacteria</taxon>
        <taxon>Vibrionales</taxon>
        <taxon>Vibrionaceae</taxon>
        <taxon>Photobacterium</taxon>
    </lineage>
</organism>
<proteinExistence type="predicted"/>
<comment type="caution">
    <text evidence="2">The sequence shown here is derived from an EMBL/GenBank/DDBJ whole genome shotgun (WGS) entry which is preliminary data.</text>
</comment>
<gene>
    <name evidence="2" type="ORF">C9J27_25720</name>
</gene>
<protein>
    <submittedName>
        <fullName evidence="2">Uncharacterized protein</fullName>
    </submittedName>
</protein>
<evidence type="ECO:0000313" key="3">
    <source>
        <dbReference type="Proteomes" id="UP000241426"/>
    </source>
</evidence>
<sequence>MRPEFKEKLILRGLLLLKWPSIILTIYLVFPSSLESELSNFIQTNNIKKLEATSSGVLVEVDTANALRNIENAREIKRIAGDLSKIKEFDSQKSEIKDALKEVEDESDKIIKSSVIAFSKNRKRNYVIGNVMDSIAEFQFTVEKNGSTDILLKVFIDKFPYSNRFDLCSIEGNYKFPRNIKIDKNK</sequence>
<dbReference type="AlphaFoldDB" id="A0A2T3KA65"/>
<reference evidence="2 3" key="1">
    <citation type="submission" date="2018-01" db="EMBL/GenBank/DDBJ databases">
        <title>Whole genome sequencing of Histamine producing bacteria.</title>
        <authorList>
            <person name="Butler K."/>
        </authorList>
    </citation>
    <scope>NUCLEOTIDE SEQUENCE [LARGE SCALE GENOMIC DNA]</scope>
    <source>
        <strain evidence="2 3">FS-7.2</strain>
    </source>
</reference>
<dbReference type="RefSeq" id="WP_146147136.1">
    <property type="nucleotide sequence ID" value="NZ_PYNF01000057.1"/>
</dbReference>
<keyword evidence="1" id="KW-1133">Transmembrane helix</keyword>
<evidence type="ECO:0000256" key="1">
    <source>
        <dbReference type="SAM" id="Phobius"/>
    </source>
</evidence>
<feature type="non-terminal residue" evidence="2">
    <location>
        <position position="186"/>
    </location>
</feature>
<accession>A0A2T3KA65</accession>